<keyword evidence="1" id="KW-0175">Coiled coil</keyword>
<dbReference type="RefSeq" id="WP_343880351.1">
    <property type="nucleotide sequence ID" value="NZ_BAAAFO010000001.1"/>
</dbReference>
<comment type="caution">
    <text evidence="2">The sequence shown here is derived from an EMBL/GenBank/DDBJ whole genome shotgun (WGS) entry which is preliminary data.</text>
</comment>
<evidence type="ECO:0000256" key="1">
    <source>
        <dbReference type="SAM" id="Coils"/>
    </source>
</evidence>
<protein>
    <submittedName>
        <fullName evidence="2">Uncharacterized protein</fullName>
    </submittedName>
</protein>
<evidence type="ECO:0000313" key="3">
    <source>
        <dbReference type="Proteomes" id="UP001500657"/>
    </source>
</evidence>
<name>A0ABN0UBE4_9GAMM</name>
<dbReference type="EMBL" id="BAAAFO010000001">
    <property type="protein sequence ID" value="GAA0244534.1"/>
    <property type="molecule type" value="Genomic_DNA"/>
</dbReference>
<proteinExistence type="predicted"/>
<feature type="coiled-coil region" evidence="1">
    <location>
        <begin position="18"/>
        <end position="45"/>
    </location>
</feature>
<sequence length="47" mass="5358">MLKNLFALIGVAVAIKKVGDWYMDYQALQEENRELKAECRGRQEAAS</sequence>
<keyword evidence="3" id="KW-1185">Reference proteome</keyword>
<evidence type="ECO:0000313" key="2">
    <source>
        <dbReference type="EMBL" id="GAA0244534.1"/>
    </source>
</evidence>
<reference evidence="2 3" key="1">
    <citation type="journal article" date="2019" name="Int. J. Syst. Evol. Microbiol.">
        <title>The Global Catalogue of Microorganisms (GCM) 10K type strain sequencing project: providing services to taxonomists for standard genome sequencing and annotation.</title>
        <authorList>
            <consortium name="The Broad Institute Genomics Platform"/>
            <consortium name="The Broad Institute Genome Sequencing Center for Infectious Disease"/>
            <person name="Wu L."/>
            <person name="Ma J."/>
        </authorList>
    </citation>
    <scope>NUCLEOTIDE SEQUENCE [LARGE SCALE GENOMIC DNA]</scope>
    <source>
        <strain evidence="2 3">JCM 16242</strain>
    </source>
</reference>
<dbReference type="Proteomes" id="UP001500657">
    <property type="component" value="Unassembled WGS sequence"/>
</dbReference>
<organism evidence="2 3">
    <name type="scientific">Rhodanobacter caeni</name>
    <dbReference type="NCBI Taxonomy" id="657654"/>
    <lineage>
        <taxon>Bacteria</taxon>
        <taxon>Pseudomonadati</taxon>
        <taxon>Pseudomonadota</taxon>
        <taxon>Gammaproteobacteria</taxon>
        <taxon>Lysobacterales</taxon>
        <taxon>Rhodanobacteraceae</taxon>
        <taxon>Rhodanobacter</taxon>
    </lineage>
</organism>
<accession>A0ABN0UBE4</accession>
<gene>
    <name evidence="2" type="ORF">GCM10009126_07760</name>
</gene>